<evidence type="ECO:0000313" key="2">
    <source>
        <dbReference type="Proteomes" id="UP000598775"/>
    </source>
</evidence>
<keyword evidence="2" id="KW-1185">Reference proteome</keyword>
<dbReference type="Proteomes" id="UP000598775">
    <property type="component" value="Unassembled WGS sequence"/>
</dbReference>
<reference evidence="1 2" key="1">
    <citation type="journal article" date="2014" name="Int. J. Syst. Evol. Microbiol.">
        <title>Complete genome sequence of Corynebacterium casei LMG S-19264T (=DSM 44701T), isolated from a smear-ripened cheese.</title>
        <authorList>
            <consortium name="US DOE Joint Genome Institute (JGI-PGF)"/>
            <person name="Walter F."/>
            <person name="Albersmeier A."/>
            <person name="Kalinowski J."/>
            <person name="Ruckert C."/>
        </authorList>
    </citation>
    <scope>NUCLEOTIDE SEQUENCE [LARGE SCALE GENOMIC DNA]</scope>
    <source>
        <strain evidence="1 2">CGMCC 1.12976</strain>
    </source>
</reference>
<organism evidence="1 2">
    <name type="scientific">Subtercola lobariae</name>
    <dbReference type="NCBI Taxonomy" id="1588641"/>
    <lineage>
        <taxon>Bacteria</taxon>
        <taxon>Bacillati</taxon>
        <taxon>Actinomycetota</taxon>
        <taxon>Actinomycetes</taxon>
        <taxon>Micrococcales</taxon>
        <taxon>Microbacteriaceae</taxon>
        <taxon>Subtercola</taxon>
    </lineage>
</organism>
<sequence length="289" mass="32156">MTKISDLTSLLGRAKKYLAVNKSMRELRNRNKTSDQSLLCEAGPVVSLTTHGLRLQTVYYAIESIGRGELRPSRLILWIDERDARKPRPPELARLVARGLEILTTSNYGPHTKYFPYVQSRDRHTTALVTADDDVIYPIDWLSRLNAAHNSRPDLIRAMKVRRVELLSNGFAPYTTWKAVASVDASVLNLALGVSGVIYPPAFLEELHVAGDSFRLVSPRADDIWLHAVAVRTGFLVAQVSASPEGYPTVRGTFETSLMKTNVLDNQNDPQIQATYTVADIERLGQPSA</sequence>
<dbReference type="AlphaFoldDB" id="A0A917B0F4"/>
<accession>A0A917B0F4</accession>
<protein>
    <recommendedName>
        <fullName evidence="3">Glycosyltransferase</fullName>
    </recommendedName>
</protein>
<proteinExistence type="predicted"/>
<gene>
    <name evidence="1" type="ORF">GCM10011399_03390</name>
</gene>
<comment type="caution">
    <text evidence="1">The sequence shown here is derived from an EMBL/GenBank/DDBJ whole genome shotgun (WGS) entry which is preliminary data.</text>
</comment>
<dbReference type="RefSeq" id="WP_188672716.1">
    <property type="nucleotide sequence ID" value="NZ_BMGP01000001.1"/>
</dbReference>
<name>A0A917B0F4_9MICO</name>
<evidence type="ECO:0000313" key="1">
    <source>
        <dbReference type="EMBL" id="GGF12782.1"/>
    </source>
</evidence>
<dbReference type="EMBL" id="BMGP01000001">
    <property type="protein sequence ID" value="GGF12782.1"/>
    <property type="molecule type" value="Genomic_DNA"/>
</dbReference>
<evidence type="ECO:0008006" key="3">
    <source>
        <dbReference type="Google" id="ProtNLM"/>
    </source>
</evidence>